<reference evidence="8" key="1">
    <citation type="journal article" date="2019" name="Int. J. Syst. Evol. Microbiol.">
        <title>The Global Catalogue of Microorganisms (GCM) 10K type strain sequencing project: providing services to taxonomists for standard genome sequencing and annotation.</title>
        <authorList>
            <consortium name="The Broad Institute Genomics Platform"/>
            <consortium name="The Broad Institute Genome Sequencing Center for Infectious Disease"/>
            <person name="Wu L."/>
            <person name="Ma J."/>
        </authorList>
    </citation>
    <scope>NUCLEOTIDE SEQUENCE [LARGE SCALE GENOMIC DNA]</scope>
    <source>
        <strain evidence="8">CGMCC 1.16031</strain>
    </source>
</reference>
<evidence type="ECO:0000256" key="4">
    <source>
        <dbReference type="ARBA" id="ARBA00022989"/>
    </source>
</evidence>
<dbReference type="InterPro" id="IPR004633">
    <property type="entry name" value="NaPi_cotrn-rel/YqeW-like"/>
</dbReference>
<accession>A0ABW1XJX3</accession>
<dbReference type="NCBIfam" id="TIGR00704">
    <property type="entry name" value="NaPi_cotrn_rel"/>
    <property type="match status" value="1"/>
</dbReference>
<feature type="transmembrane region" description="Helical" evidence="6">
    <location>
        <begin position="46"/>
        <end position="63"/>
    </location>
</feature>
<keyword evidence="5 6" id="KW-0472">Membrane</keyword>
<keyword evidence="3 6" id="KW-0812">Transmembrane</keyword>
<name>A0ABW1XJX3_9ALTE</name>
<dbReference type="Pfam" id="PF02690">
    <property type="entry name" value="Na_Pi_cotrans"/>
    <property type="match status" value="2"/>
</dbReference>
<gene>
    <name evidence="7" type="ORF">ACFP85_08070</name>
</gene>
<comment type="subcellular location">
    <subcellularLocation>
        <location evidence="1">Cell membrane</location>
        <topology evidence="1">Multi-pass membrane protein</topology>
    </subcellularLocation>
</comment>
<keyword evidence="2" id="KW-1003">Cell membrane</keyword>
<evidence type="ECO:0000256" key="3">
    <source>
        <dbReference type="ARBA" id="ARBA00022692"/>
    </source>
</evidence>
<feature type="transmembrane region" description="Helical" evidence="6">
    <location>
        <begin position="6"/>
        <end position="25"/>
    </location>
</feature>
<sequence>MENLHIIMAGMTAVILFVFGLENFSREIERISGERFRKSLSHATKMPIIGLVIGAVVTMFIQSSSATSVITISLVNAGVLSFQNSVGIIFGSNIGTTITAQLVAFKLTDFAPIFIIIGFLLTLSRNRFAIFGKTIFYFGFVFFSLNLISSSLAPLQNNPQLVEVLTQPQNPALALLVGCVFTAIVQSSSVTTGLAIVFTQQGLLSLENAVPLIMGANIGTTATAFIAVFNMDIAAKKTALSHFLFNVGGVLIFFPLLLLFGNALNQYDGDAAIALATIHLIFNLATSMVFIAFVNPFTRLVDWLMGEGKMDFVRLELPVYNEQHTFDDIRAALLNNETALLSFLQENYNSVTLSLETNYQGIFDAAEKRIQYIDFVQKEYLSYFSRVAVQVNDPNDSTQLIHLINRFDYLFQIHDSINDLFNTKKVMQEHFIELKSDILLNVRALSSHTLELFDNLAKSIDSHTDFDSKQEGKALQQHLDEVNRALLVLMANPERADAGALTNFVTYSQRLKDKLINFAKLRAAQVAEAPDLTQQEQASVETPTT</sequence>
<feature type="transmembrane region" description="Helical" evidence="6">
    <location>
        <begin position="69"/>
        <end position="91"/>
    </location>
</feature>
<dbReference type="EMBL" id="JBHSUS010000001">
    <property type="protein sequence ID" value="MFC6440099.1"/>
    <property type="molecule type" value="Genomic_DNA"/>
</dbReference>
<organism evidence="7 8">
    <name type="scientific">Pseudobowmanella zhangzhouensis</name>
    <dbReference type="NCBI Taxonomy" id="1537679"/>
    <lineage>
        <taxon>Bacteria</taxon>
        <taxon>Pseudomonadati</taxon>
        <taxon>Pseudomonadota</taxon>
        <taxon>Gammaproteobacteria</taxon>
        <taxon>Alteromonadales</taxon>
        <taxon>Alteromonadaceae</taxon>
    </lineage>
</organism>
<evidence type="ECO:0000256" key="5">
    <source>
        <dbReference type="ARBA" id="ARBA00023136"/>
    </source>
</evidence>
<feature type="transmembrane region" description="Helical" evidence="6">
    <location>
        <begin position="135"/>
        <end position="153"/>
    </location>
</feature>
<dbReference type="Proteomes" id="UP001596364">
    <property type="component" value="Unassembled WGS sequence"/>
</dbReference>
<protein>
    <submittedName>
        <fullName evidence="7">Na/Pi cotransporter family protein</fullName>
    </submittedName>
</protein>
<feature type="transmembrane region" description="Helical" evidence="6">
    <location>
        <begin position="210"/>
        <end position="231"/>
    </location>
</feature>
<dbReference type="RefSeq" id="WP_131256984.1">
    <property type="nucleotide sequence ID" value="NZ_JBHSUS010000001.1"/>
</dbReference>
<comment type="caution">
    <text evidence="7">The sequence shown here is derived from an EMBL/GenBank/DDBJ whole genome shotgun (WGS) entry which is preliminary data.</text>
</comment>
<feature type="transmembrane region" description="Helical" evidence="6">
    <location>
        <begin position="103"/>
        <end position="123"/>
    </location>
</feature>
<dbReference type="PANTHER" id="PTHR10010:SF46">
    <property type="entry name" value="SODIUM-DEPENDENT PHOSPHATE TRANSPORT PROTEIN 2B"/>
    <property type="match status" value="1"/>
</dbReference>
<feature type="transmembrane region" description="Helical" evidence="6">
    <location>
        <begin position="271"/>
        <end position="294"/>
    </location>
</feature>
<keyword evidence="4 6" id="KW-1133">Transmembrane helix</keyword>
<keyword evidence="8" id="KW-1185">Reference proteome</keyword>
<dbReference type="NCBIfam" id="NF037997">
    <property type="entry name" value="Na_Pi_symport"/>
    <property type="match status" value="1"/>
</dbReference>
<evidence type="ECO:0000256" key="6">
    <source>
        <dbReference type="SAM" id="Phobius"/>
    </source>
</evidence>
<evidence type="ECO:0000313" key="7">
    <source>
        <dbReference type="EMBL" id="MFC6440099.1"/>
    </source>
</evidence>
<feature type="transmembrane region" description="Helical" evidence="6">
    <location>
        <begin position="243"/>
        <end position="265"/>
    </location>
</feature>
<dbReference type="PANTHER" id="PTHR10010">
    <property type="entry name" value="SOLUTE CARRIER FAMILY 34 SODIUM PHOSPHATE , MEMBER 2-RELATED"/>
    <property type="match status" value="1"/>
</dbReference>
<feature type="transmembrane region" description="Helical" evidence="6">
    <location>
        <begin position="173"/>
        <end position="198"/>
    </location>
</feature>
<evidence type="ECO:0000256" key="1">
    <source>
        <dbReference type="ARBA" id="ARBA00004651"/>
    </source>
</evidence>
<evidence type="ECO:0000256" key="2">
    <source>
        <dbReference type="ARBA" id="ARBA00022475"/>
    </source>
</evidence>
<dbReference type="InterPro" id="IPR003841">
    <property type="entry name" value="Na/Pi_transpt"/>
</dbReference>
<proteinExistence type="predicted"/>
<evidence type="ECO:0000313" key="8">
    <source>
        <dbReference type="Proteomes" id="UP001596364"/>
    </source>
</evidence>